<dbReference type="AlphaFoldDB" id="A0A3N4JDN5"/>
<name>A0A3N4JDN5_9PEZI</name>
<evidence type="ECO:0000313" key="1">
    <source>
        <dbReference type="EMBL" id="RPA95387.1"/>
    </source>
</evidence>
<keyword evidence="2" id="KW-1185">Reference proteome</keyword>
<dbReference type="Proteomes" id="UP000276215">
    <property type="component" value="Unassembled WGS sequence"/>
</dbReference>
<organism evidence="1 2">
    <name type="scientific">Choiromyces venosus 120613-1</name>
    <dbReference type="NCBI Taxonomy" id="1336337"/>
    <lineage>
        <taxon>Eukaryota</taxon>
        <taxon>Fungi</taxon>
        <taxon>Dikarya</taxon>
        <taxon>Ascomycota</taxon>
        <taxon>Pezizomycotina</taxon>
        <taxon>Pezizomycetes</taxon>
        <taxon>Pezizales</taxon>
        <taxon>Tuberaceae</taxon>
        <taxon>Choiromyces</taxon>
    </lineage>
</organism>
<dbReference type="EMBL" id="ML120426">
    <property type="protein sequence ID" value="RPA95387.1"/>
    <property type="molecule type" value="Genomic_DNA"/>
</dbReference>
<proteinExistence type="predicted"/>
<sequence length="53" mass="6190">MAVFNAPSRLIFPLFSNQTNILTLNLTFCQGIERRGRYRLRKTHPVVGRWRSG</sequence>
<evidence type="ECO:0000313" key="2">
    <source>
        <dbReference type="Proteomes" id="UP000276215"/>
    </source>
</evidence>
<gene>
    <name evidence="1" type="ORF">L873DRAFT_1812880</name>
</gene>
<reference evidence="1 2" key="1">
    <citation type="journal article" date="2018" name="Nat. Ecol. Evol.">
        <title>Pezizomycetes genomes reveal the molecular basis of ectomycorrhizal truffle lifestyle.</title>
        <authorList>
            <person name="Murat C."/>
            <person name="Payen T."/>
            <person name="Noel B."/>
            <person name="Kuo A."/>
            <person name="Morin E."/>
            <person name="Chen J."/>
            <person name="Kohler A."/>
            <person name="Krizsan K."/>
            <person name="Balestrini R."/>
            <person name="Da Silva C."/>
            <person name="Montanini B."/>
            <person name="Hainaut M."/>
            <person name="Levati E."/>
            <person name="Barry K.W."/>
            <person name="Belfiori B."/>
            <person name="Cichocki N."/>
            <person name="Clum A."/>
            <person name="Dockter R.B."/>
            <person name="Fauchery L."/>
            <person name="Guy J."/>
            <person name="Iotti M."/>
            <person name="Le Tacon F."/>
            <person name="Lindquist E.A."/>
            <person name="Lipzen A."/>
            <person name="Malagnac F."/>
            <person name="Mello A."/>
            <person name="Molinier V."/>
            <person name="Miyauchi S."/>
            <person name="Poulain J."/>
            <person name="Riccioni C."/>
            <person name="Rubini A."/>
            <person name="Sitrit Y."/>
            <person name="Splivallo R."/>
            <person name="Traeger S."/>
            <person name="Wang M."/>
            <person name="Zifcakova L."/>
            <person name="Wipf D."/>
            <person name="Zambonelli A."/>
            <person name="Paolocci F."/>
            <person name="Nowrousian M."/>
            <person name="Ottonello S."/>
            <person name="Baldrian P."/>
            <person name="Spatafora J.W."/>
            <person name="Henrissat B."/>
            <person name="Nagy L.G."/>
            <person name="Aury J.M."/>
            <person name="Wincker P."/>
            <person name="Grigoriev I.V."/>
            <person name="Bonfante P."/>
            <person name="Martin F.M."/>
        </authorList>
    </citation>
    <scope>NUCLEOTIDE SEQUENCE [LARGE SCALE GENOMIC DNA]</scope>
    <source>
        <strain evidence="1 2">120613-1</strain>
    </source>
</reference>
<accession>A0A3N4JDN5</accession>
<protein>
    <submittedName>
        <fullName evidence="1">Uncharacterized protein</fullName>
    </submittedName>
</protein>